<comment type="subcellular location">
    <subcellularLocation>
        <location evidence="1">Cell membrane</location>
        <topology evidence="1">Multi-pass membrane protein</topology>
    </subcellularLocation>
</comment>
<evidence type="ECO:0000256" key="1">
    <source>
        <dbReference type="ARBA" id="ARBA00004651"/>
    </source>
</evidence>
<feature type="transmembrane region" description="Helical" evidence="7">
    <location>
        <begin position="452"/>
        <end position="471"/>
    </location>
</feature>
<dbReference type="AlphaFoldDB" id="A0A810LAE2"/>
<feature type="transmembrane region" description="Helical" evidence="7">
    <location>
        <begin position="92"/>
        <end position="113"/>
    </location>
</feature>
<proteinExistence type="predicted"/>
<gene>
    <name evidence="9" type="ORF">Asera_53590</name>
</gene>
<feature type="transmembrane region" description="Helical" evidence="7">
    <location>
        <begin position="256"/>
        <end position="278"/>
    </location>
</feature>
<dbReference type="PANTHER" id="PTHR23513:SF6">
    <property type="entry name" value="MAJOR FACILITATOR SUPERFAMILY ASSOCIATED DOMAIN-CONTAINING PROTEIN"/>
    <property type="match status" value="1"/>
</dbReference>
<keyword evidence="5 7" id="KW-0472">Membrane</keyword>
<sequence>MAADRPAHRAAADGAGPAPGCRVGWAAGGRAADGAGHAADRAAGSAIGGRADRAGGRAGGAAGDRVRRESDLDGAARGTAGRWRTLRRPRPFGLLWGAGTISALGDGVHWIALPLLAASVTSDPRLVSLVSVAEQLPWVLFGLLAGALADRVDRRRVLWRLDLVRAGIVAVLAGTVLTDSVTLPVVLLVAFTLTTVGTVYDAASAAMVPALVPVAERPAANGRLQAGTLVADTLLGAPVGATLFTLYAAAPFLVDTASFAVAAALVAAIPVAAAPHTLRTAAPTRSDRTAAPAGTGGTLAAPAHDAAVPVRDEAAVPVRGEAAAPSVRGVGAASPVHAGRTRTSLRSDIGAGLRFLLAHRLLRRLCWYGALINLVTTVAVALLVLYTRDVLHLDSLGYGLLVAAFAVGGVLGSLLAGRLARAIGGRPALLTALVLGALGAAGIALAPHPVPAAVAVGVFGAANGLWGVVAVSLRQSLVPDALFGRVTSAFRLVTLGVGPLGALAAGFVAHRYGLRAPIVVAAALLVAGTLVAPLLLRRTDLPVATG</sequence>
<dbReference type="CDD" id="cd06173">
    <property type="entry name" value="MFS_MefA_like"/>
    <property type="match status" value="1"/>
</dbReference>
<evidence type="ECO:0000256" key="6">
    <source>
        <dbReference type="SAM" id="MobiDB-lite"/>
    </source>
</evidence>
<dbReference type="GO" id="GO:0005886">
    <property type="term" value="C:plasma membrane"/>
    <property type="evidence" value="ECO:0007669"/>
    <property type="project" value="UniProtKB-SubCell"/>
</dbReference>
<feature type="transmembrane region" description="Helical" evidence="7">
    <location>
        <begin position="125"/>
        <end position="145"/>
    </location>
</feature>
<dbReference type="InterPro" id="IPR011701">
    <property type="entry name" value="MFS"/>
</dbReference>
<evidence type="ECO:0000259" key="8">
    <source>
        <dbReference type="PROSITE" id="PS50850"/>
    </source>
</evidence>
<dbReference type="InterPro" id="IPR036259">
    <property type="entry name" value="MFS_trans_sf"/>
</dbReference>
<dbReference type="Pfam" id="PF07690">
    <property type="entry name" value="MFS_1"/>
    <property type="match status" value="1"/>
</dbReference>
<dbReference type="KEGG" id="aser:Asera_53590"/>
<dbReference type="InterPro" id="IPR020846">
    <property type="entry name" value="MFS_dom"/>
</dbReference>
<feature type="transmembrane region" description="Helical" evidence="7">
    <location>
        <begin position="398"/>
        <end position="416"/>
    </location>
</feature>
<evidence type="ECO:0000256" key="3">
    <source>
        <dbReference type="ARBA" id="ARBA00022692"/>
    </source>
</evidence>
<keyword evidence="4 7" id="KW-1133">Transmembrane helix</keyword>
<feature type="transmembrane region" description="Helical" evidence="7">
    <location>
        <begin position="492"/>
        <end position="510"/>
    </location>
</feature>
<feature type="transmembrane region" description="Helical" evidence="7">
    <location>
        <begin position="428"/>
        <end position="446"/>
    </location>
</feature>
<dbReference type="PANTHER" id="PTHR23513">
    <property type="entry name" value="INTEGRAL MEMBRANE EFFLUX PROTEIN-RELATED"/>
    <property type="match status" value="1"/>
</dbReference>
<dbReference type="Gene3D" id="1.20.1250.20">
    <property type="entry name" value="MFS general substrate transporter like domains"/>
    <property type="match status" value="1"/>
</dbReference>
<name>A0A810LAE2_9ACTN</name>
<protein>
    <submittedName>
        <fullName evidence="9">MFS transporter</fullName>
    </submittedName>
</protein>
<dbReference type="GO" id="GO:0022857">
    <property type="term" value="F:transmembrane transporter activity"/>
    <property type="evidence" value="ECO:0007669"/>
    <property type="project" value="InterPro"/>
</dbReference>
<dbReference type="OrthoDB" id="145388at2"/>
<evidence type="ECO:0000313" key="9">
    <source>
        <dbReference type="EMBL" id="BCJ31251.1"/>
    </source>
</evidence>
<accession>A0A810LAE2</accession>
<organism evidence="9 10">
    <name type="scientific">Actinocatenispora sera</name>
    <dbReference type="NCBI Taxonomy" id="390989"/>
    <lineage>
        <taxon>Bacteria</taxon>
        <taxon>Bacillati</taxon>
        <taxon>Actinomycetota</taxon>
        <taxon>Actinomycetes</taxon>
        <taxon>Micromonosporales</taxon>
        <taxon>Micromonosporaceae</taxon>
        <taxon>Actinocatenispora</taxon>
    </lineage>
</organism>
<feature type="transmembrane region" description="Helical" evidence="7">
    <location>
        <begin position="516"/>
        <end position="536"/>
    </location>
</feature>
<dbReference type="Proteomes" id="UP000680750">
    <property type="component" value="Chromosome"/>
</dbReference>
<feature type="transmembrane region" description="Helical" evidence="7">
    <location>
        <begin position="365"/>
        <end position="386"/>
    </location>
</feature>
<reference evidence="9" key="1">
    <citation type="submission" date="2020-08" db="EMBL/GenBank/DDBJ databases">
        <title>Whole genome shotgun sequence of Actinocatenispora sera NBRC 101916.</title>
        <authorList>
            <person name="Komaki H."/>
            <person name="Tamura T."/>
        </authorList>
    </citation>
    <scope>NUCLEOTIDE SEQUENCE</scope>
    <source>
        <strain evidence="9">NBRC 101916</strain>
    </source>
</reference>
<feature type="domain" description="Major facilitator superfamily (MFS) profile" evidence="8">
    <location>
        <begin position="362"/>
        <end position="546"/>
    </location>
</feature>
<evidence type="ECO:0000256" key="2">
    <source>
        <dbReference type="ARBA" id="ARBA00022475"/>
    </source>
</evidence>
<keyword evidence="10" id="KW-1185">Reference proteome</keyword>
<dbReference type="EMBL" id="AP023354">
    <property type="protein sequence ID" value="BCJ31251.1"/>
    <property type="molecule type" value="Genomic_DNA"/>
</dbReference>
<dbReference type="SUPFAM" id="SSF103473">
    <property type="entry name" value="MFS general substrate transporter"/>
    <property type="match status" value="1"/>
</dbReference>
<dbReference type="PROSITE" id="PS50850">
    <property type="entry name" value="MFS"/>
    <property type="match status" value="1"/>
</dbReference>
<keyword evidence="3 7" id="KW-0812">Transmembrane</keyword>
<feature type="region of interest" description="Disordered" evidence="6">
    <location>
        <begin position="46"/>
        <end position="73"/>
    </location>
</feature>
<evidence type="ECO:0000256" key="4">
    <source>
        <dbReference type="ARBA" id="ARBA00022989"/>
    </source>
</evidence>
<evidence type="ECO:0000256" key="5">
    <source>
        <dbReference type="ARBA" id="ARBA00023136"/>
    </source>
</evidence>
<keyword evidence="2" id="KW-1003">Cell membrane</keyword>
<evidence type="ECO:0000256" key="7">
    <source>
        <dbReference type="SAM" id="Phobius"/>
    </source>
</evidence>
<evidence type="ECO:0000313" key="10">
    <source>
        <dbReference type="Proteomes" id="UP000680750"/>
    </source>
</evidence>